<dbReference type="EMBL" id="APJX01000001">
    <property type="protein sequence ID" value="EMS81730.1"/>
    <property type="molecule type" value="Genomic_DNA"/>
</dbReference>
<comment type="caution">
    <text evidence="3">The sequence shown here is derived from an EMBL/GenBank/DDBJ whole genome shotgun (WGS) entry which is preliminary data.</text>
</comment>
<dbReference type="OrthoDB" id="7069202at2"/>
<dbReference type="InterPro" id="IPR036165">
    <property type="entry name" value="YefM-like_sf"/>
</dbReference>
<sequence>MKLSESVKPISYFKAHASEIVRQIADRQQPMVITQNGEAKAILQDIVQYEQTQESLAMLKMLAQSRNSLKNGDHKPVADVFSNLKKKIREDQSE</sequence>
<accession>S0G476</accession>
<gene>
    <name evidence="3" type="ORF">Dpo_1c08720</name>
</gene>
<protein>
    <recommendedName>
        <fullName evidence="2">Antitoxin</fullName>
    </recommendedName>
</protein>
<dbReference type="RefSeq" id="WP_006964502.1">
    <property type="nucleotide sequence ID" value="NZ_APJX01000001.1"/>
</dbReference>
<evidence type="ECO:0000256" key="2">
    <source>
        <dbReference type="RuleBase" id="RU362080"/>
    </source>
</evidence>
<evidence type="ECO:0000313" key="3">
    <source>
        <dbReference type="EMBL" id="EMS81730.1"/>
    </source>
</evidence>
<reference evidence="3 4" key="1">
    <citation type="journal article" date="2013" name="Genome Announc.">
        <title>Draft Genome Sequence of Desulfotignum phosphitoxidans DSM 13687 Strain FiPS-3.</title>
        <authorList>
            <person name="Poehlein A."/>
            <person name="Daniel R."/>
            <person name="Simeonova D.D."/>
        </authorList>
    </citation>
    <scope>NUCLEOTIDE SEQUENCE [LARGE SCALE GENOMIC DNA]</scope>
    <source>
        <strain evidence="3 4">DSM 13687</strain>
    </source>
</reference>
<organism evidence="3 4">
    <name type="scientific">Desulfotignum phosphitoxidans DSM 13687</name>
    <dbReference type="NCBI Taxonomy" id="1286635"/>
    <lineage>
        <taxon>Bacteria</taxon>
        <taxon>Pseudomonadati</taxon>
        <taxon>Thermodesulfobacteriota</taxon>
        <taxon>Desulfobacteria</taxon>
        <taxon>Desulfobacterales</taxon>
        <taxon>Desulfobacteraceae</taxon>
        <taxon>Desulfotignum</taxon>
    </lineage>
</organism>
<dbReference type="InterPro" id="IPR006442">
    <property type="entry name" value="Antitoxin_Phd/YefM"/>
</dbReference>
<dbReference type="NCBIfam" id="TIGR01552">
    <property type="entry name" value="phd_fam"/>
    <property type="match status" value="1"/>
</dbReference>
<evidence type="ECO:0000313" key="4">
    <source>
        <dbReference type="Proteomes" id="UP000014216"/>
    </source>
</evidence>
<name>S0G476_9BACT</name>
<dbReference type="AlphaFoldDB" id="S0G476"/>
<comment type="function">
    <text evidence="2">Antitoxin component of a type II toxin-antitoxin (TA) system.</text>
</comment>
<dbReference type="SUPFAM" id="SSF143120">
    <property type="entry name" value="YefM-like"/>
    <property type="match status" value="1"/>
</dbReference>
<evidence type="ECO:0000256" key="1">
    <source>
        <dbReference type="ARBA" id="ARBA00009981"/>
    </source>
</evidence>
<dbReference type="PANTHER" id="PTHR33713">
    <property type="entry name" value="ANTITOXIN YAFN-RELATED"/>
    <property type="match status" value="1"/>
</dbReference>
<dbReference type="Gene3D" id="3.40.1620.10">
    <property type="entry name" value="YefM-like domain"/>
    <property type="match status" value="1"/>
</dbReference>
<dbReference type="PANTHER" id="PTHR33713:SF11">
    <property type="entry name" value="PREVENT-HOST-DEATH FAMILY PROTEIN"/>
    <property type="match status" value="1"/>
</dbReference>
<comment type="similarity">
    <text evidence="1 2">Belongs to the phD/YefM antitoxin family.</text>
</comment>
<dbReference type="InterPro" id="IPR051405">
    <property type="entry name" value="phD/YefM_antitoxin"/>
</dbReference>
<dbReference type="Pfam" id="PF02604">
    <property type="entry name" value="PhdYeFM_antitox"/>
    <property type="match status" value="1"/>
</dbReference>
<dbReference type="Proteomes" id="UP000014216">
    <property type="component" value="Unassembled WGS sequence"/>
</dbReference>
<keyword evidence="4" id="KW-1185">Reference proteome</keyword>
<proteinExistence type="inferred from homology"/>